<keyword evidence="2" id="KW-1185">Reference proteome</keyword>
<accession>E8LP77</accession>
<evidence type="ECO:0000313" key="2">
    <source>
        <dbReference type="Proteomes" id="UP000004371"/>
    </source>
</evidence>
<evidence type="ECO:0000313" key="1">
    <source>
        <dbReference type="EMBL" id="EGA67539.1"/>
    </source>
</evidence>
<reference evidence="1 2" key="1">
    <citation type="journal article" date="2012" name="Int. J. Syst. Evol. Microbiol.">
        <title>Vibrio caribbeanicus sp. nov., isolated from the marine sponge Scleritoderma cyanea.</title>
        <authorList>
            <person name="Hoffmann M."/>
            <person name="Monday S.R."/>
            <person name="Allard M.W."/>
            <person name="Strain E.A."/>
            <person name="Whittaker P."/>
            <person name="Naum M."/>
            <person name="McCarthy P.J."/>
            <person name="Lopez J.V."/>
            <person name="Fischer M."/>
            <person name="Brown E.W."/>
        </authorList>
    </citation>
    <scope>NUCLEOTIDE SEQUENCE [LARGE SCALE GENOMIC DNA]</scope>
    <source>
        <strain evidence="1 2">LMG 20546</strain>
    </source>
</reference>
<protein>
    <submittedName>
        <fullName evidence="1">Uncharacterized protein</fullName>
    </submittedName>
</protein>
<sequence length="31" mass="3435">MYCPTVEPSTRLEGSIDSLAQSQIMINYDGD</sequence>
<dbReference type="AlphaFoldDB" id="E8LP77"/>
<organism evidence="1 2">
    <name type="scientific">Vibrio brasiliensis LMG 20546</name>
    <dbReference type="NCBI Taxonomy" id="945543"/>
    <lineage>
        <taxon>Bacteria</taxon>
        <taxon>Pseudomonadati</taxon>
        <taxon>Pseudomonadota</taxon>
        <taxon>Gammaproteobacteria</taxon>
        <taxon>Vibrionales</taxon>
        <taxon>Vibrionaceae</taxon>
        <taxon>Vibrio</taxon>
        <taxon>Vibrio oreintalis group</taxon>
    </lineage>
</organism>
<gene>
    <name evidence="1" type="ORF">VIBR0546_12912</name>
</gene>
<name>E8LP77_9VIBR</name>
<dbReference type="EMBL" id="AEVS01000008">
    <property type="protein sequence ID" value="EGA67539.1"/>
    <property type="molecule type" value="Genomic_DNA"/>
</dbReference>
<dbReference type="Proteomes" id="UP000004371">
    <property type="component" value="Unassembled WGS sequence"/>
</dbReference>
<comment type="caution">
    <text evidence="1">The sequence shown here is derived from an EMBL/GenBank/DDBJ whole genome shotgun (WGS) entry which is preliminary data.</text>
</comment>
<proteinExistence type="predicted"/>